<dbReference type="EMBL" id="MT143038">
    <property type="protein sequence ID" value="QJA92108.1"/>
    <property type="molecule type" value="Genomic_DNA"/>
</dbReference>
<sequence length="57" mass="7097">MDIIELKEWLKEHIIEEERNLEMIKESNRKMPMPDIVARRVTETQIMDYRNILRRLE</sequence>
<dbReference type="AlphaFoldDB" id="A0A6M3LGE3"/>
<organism evidence="1">
    <name type="scientific">viral metagenome</name>
    <dbReference type="NCBI Taxonomy" id="1070528"/>
    <lineage>
        <taxon>unclassified sequences</taxon>
        <taxon>metagenomes</taxon>
        <taxon>organismal metagenomes</taxon>
    </lineage>
</organism>
<proteinExistence type="predicted"/>
<reference evidence="1" key="1">
    <citation type="submission" date="2020-03" db="EMBL/GenBank/DDBJ databases">
        <title>The deep terrestrial virosphere.</title>
        <authorList>
            <person name="Holmfeldt K."/>
            <person name="Nilsson E."/>
            <person name="Simone D."/>
            <person name="Lopez-Fernandez M."/>
            <person name="Wu X."/>
            <person name="de Brujin I."/>
            <person name="Lundin D."/>
            <person name="Andersson A."/>
            <person name="Bertilsson S."/>
            <person name="Dopson M."/>
        </authorList>
    </citation>
    <scope>NUCLEOTIDE SEQUENCE</scope>
    <source>
        <strain evidence="1">MM415B04865</strain>
    </source>
</reference>
<name>A0A6M3LGE3_9ZZZZ</name>
<evidence type="ECO:0000313" key="1">
    <source>
        <dbReference type="EMBL" id="QJA92108.1"/>
    </source>
</evidence>
<accession>A0A6M3LGE3</accession>
<protein>
    <submittedName>
        <fullName evidence="1">Uncharacterized protein</fullName>
    </submittedName>
</protein>
<gene>
    <name evidence="1" type="ORF">MM415B04865_0007</name>
</gene>